<dbReference type="InterPro" id="IPR035906">
    <property type="entry name" value="MetI-like_sf"/>
</dbReference>
<evidence type="ECO:0000256" key="7">
    <source>
        <dbReference type="SAM" id="Phobius"/>
    </source>
</evidence>
<dbReference type="PANTHER" id="PTHR32243">
    <property type="entry name" value="MALTOSE TRANSPORT SYSTEM PERMEASE-RELATED"/>
    <property type="match status" value="1"/>
</dbReference>
<keyword evidence="2" id="KW-0813">Transport</keyword>
<comment type="subcellular location">
    <subcellularLocation>
        <location evidence="1">Cell membrane</location>
        <topology evidence="1">Multi-pass membrane protein</topology>
    </subcellularLocation>
</comment>
<dbReference type="PANTHER" id="PTHR32243:SF18">
    <property type="entry name" value="INNER MEMBRANE ABC TRANSPORTER PERMEASE PROTEIN YCJP"/>
    <property type="match status" value="1"/>
</dbReference>
<gene>
    <name evidence="9" type="ORF">S01H1_20315</name>
</gene>
<comment type="caution">
    <text evidence="9">The sequence shown here is derived from an EMBL/GenBank/DDBJ whole genome shotgun (WGS) entry which is preliminary data.</text>
</comment>
<feature type="non-terminal residue" evidence="9">
    <location>
        <position position="1"/>
    </location>
</feature>
<name>X0UIV1_9ZZZZ</name>
<evidence type="ECO:0000256" key="2">
    <source>
        <dbReference type="ARBA" id="ARBA00022448"/>
    </source>
</evidence>
<dbReference type="EMBL" id="BARS01011096">
    <property type="protein sequence ID" value="GAF99226.1"/>
    <property type="molecule type" value="Genomic_DNA"/>
</dbReference>
<keyword evidence="3" id="KW-1003">Cell membrane</keyword>
<feature type="domain" description="ABC transmembrane type-1" evidence="8">
    <location>
        <begin position="105"/>
        <end position="283"/>
    </location>
</feature>
<evidence type="ECO:0000256" key="3">
    <source>
        <dbReference type="ARBA" id="ARBA00022475"/>
    </source>
</evidence>
<feature type="transmembrane region" description="Helical" evidence="7">
    <location>
        <begin position="75"/>
        <end position="92"/>
    </location>
</feature>
<protein>
    <recommendedName>
        <fullName evidence="8">ABC transmembrane type-1 domain-containing protein</fullName>
    </recommendedName>
</protein>
<dbReference type="CDD" id="cd06261">
    <property type="entry name" value="TM_PBP2"/>
    <property type="match status" value="1"/>
</dbReference>
<feature type="transmembrane region" description="Helical" evidence="7">
    <location>
        <begin position="104"/>
        <end position="128"/>
    </location>
</feature>
<accession>X0UIV1</accession>
<proteinExistence type="predicted"/>
<organism evidence="9">
    <name type="scientific">marine sediment metagenome</name>
    <dbReference type="NCBI Taxonomy" id="412755"/>
    <lineage>
        <taxon>unclassified sequences</taxon>
        <taxon>metagenomes</taxon>
        <taxon>ecological metagenomes</taxon>
    </lineage>
</organism>
<dbReference type="InterPro" id="IPR000515">
    <property type="entry name" value="MetI-like"/>
</dbReference>
<keyword evidence="4 7" id="KW-0812">Transmembrane</keyword>
<evidence type="ECO:0000256" key="6">
    <source>
        <dbReference type="ARBA" id="ARBA00023136"/>
    </source>
</evidence>
<feature type="transmembrane region" description="Helical" evidence="7">
    <location>
        <begin position="221"/>
        <end position="242"/>
    </location>
</feature>
<evidence type="ECO:0000259" key="8">
    <source>
        <dbReference type="PROSITE" id="PS50928"/>
    </source>
</evidence>
<keyword evidence="6 7" id="KW-0472">Membrane</keyword>
<dbReference type="GO" id="GO:0055085">
    <property type="term" value="P:transmembrane transport"/>
    <property type="evidence" value="ECO:0007669"/>
    <property type="project" value="InterPro"/>
</dbReference>
<feature type="transmembrane region" description="Helical" evidence="7">
    <location>
        <begin position="49"/>
        <end position="68"/>
    </location>
</feature>
<reference evidence="9" key="1">
    <citation type="journal article" date="2014" name="Front. Microbiol.">
        <title>High frequency of phylogenetically diverse reductive dehalogenase-homologous genes in deep subseafloor sedimentary metagenomes.</title>
        <authorList>
            <person name="Kawai M."/>
            <person name="Futagami T."/>
            <person name="Toyoda A."/>
            <person name="Takaki Y."/>
            <person name="Nishi S."/>
            <person name="Hori S."/>
            <person name="Arai W."/>
            <person name="Tsubouchi T."/>
            <person name="Morono Y."/>
            <person name="Uchiyama I."/>
            <person name="Ito T."/>
            <person name="Fujiyama A."/>
            <person name="Inagaki F."/>
            <person name="Takami H."/>
        </authorList>
    </citation>
    <scope>NUCLEOTIDE SEQUENCE</scope>
    <source>
        <strain evidence="9">Expedition CK06-06</strain>
    </source>
</reference>
<dbReference type="Pfam" id="PF00528">
    <property type="entry name" value="BPD_transp_1"/>
    <property type="match status" value="1"/>
</dbReference>
<keyword evidence="5 7" id="KW-1133">Transmembrane helix</keyword>
<evidence type="ECO:0000256" key="1">
    <source>
        <dbReference type="ARBA" id="ARBA00004651"/>
    </source>
</evidence>
<feature type="transmembrane region" description="Helical" evidence="7">
    <location>
        <begin position="135"/>
        <end position="161"/>
    </location>
</feature>
<evidence type="ECO:0000313" key="9">
    <source>
        <dbReference type="EMBL" id="GAF99226.1"/>
    </source>
</evidence>
<dbReference type="InterPro" id="IPR050901">
    <property type="entry name" value="BP-dep_ABC_trans_perm"/>
</dbReference>
<dbReference type="Gene3D" id="1.10.3720.10">
    <property type="entry name" value="MetI-like"/>
    <property type="match status" value="1"/>
</dbReference>
<feature type="non-terminal residue" evidence="9">
    <location>
        <position position="283"/>
    </location>
</feature>
<evidence type="ECO:0000256" key="5">
    <source>
        <dbReference type="ARBA" id="ARBA00022989"/>
    </source>
</evidence>
<dbReference type="PROSITE" id="PS50928">
    <property type="entry name" value="ABC_TM1"/>
    <property type="match status" value="1"/>
</dbReference>
<sequence>LAPFFWTTLQSFKTVKDAFARPPKFIFTPTWGNYQELWLRSLPENGGQIAFFLLLALVILIGLLMFANRIPIPSGVIYFLVAIGFVLLLWGIPRLIDTAKFYDYFINTIIVTVGTVVISISIGCLAAYGLARYSGLLAVSILIAALAFRALPRLAFILPYYSIGSATNTLDTYLLIILTLVAINQPFTIWMLRSFFMEIPKDLEEAAMIDGASRLTAFRKVIIPIMWPGIISTALFSLLLAYNEFLLVRLLAQTTWTLPVAISRFTGGEDPRHLTLAAASAVS</sequence>
<dbReference type="SUPFAM" id="SSF161098">
    <property type="entry name" value="MetI-like"/>
    <property type="match status" value="1"/>
</dbReference>
<dbReference type="GO" id="GO:0005886">
    <property type="term" value="C:plasma membrane"/>
    <property type="evidence" value="ECO:0007669"/>
    <property type="project" value="UniProtKB-SubCell"/>
</dbReference>
<feature type="transmembrane region" description="Helical" evidence="7">
    <location>
        <begin position="173"/>
        <end position="192"/>
    </location>
</feature>
<dbReference type="AlphaFoldDB" id="X0UIV1"/>
<evidence type="ECO:0000256" key="4">
    <source>
        <dbReference type="ARBA" id="ARBA00022692"/>
    </source>
</evidence>